<dbReference type="PROSITE" id="PS50123">
    <property type="entry name" value="CHER"/>
    <property type="match status" value="1"/>
</dbReference>
<dbReference type="InterPro" id="IPR050903">
    <property type="entry name" value="Bact_Chemotaxis_MeTrfase"/>
</dbReference>
<dbReference type="CDD" id="cd02440">
    <property type="entry name" value="AdoMet_MTases"/>
    <property type="match status" value="1"/>
</dbReference>
<keyword evidence="4 7" id="KW-0808">Transferase</keyword>
<dbReference type="EC" id="2.1.1.80" evidence="2"/>
<dbReference type="PRINTS" id="PR00996">
    <property type="entry name" value="CHERMTFRASE"/>
</dbReference>
<accession>E6W0B3</accession>
<dbReference type="EMBL" id="CP002432">
    <property type="protein sequence ID" value="ADU66331.1"/>
    <property type="molecule type" value="Genomic_DNA"/>
</dbReference>
<dbReference type="eggNOG" id="COG1352">
    <property type="taxonomic scope" value="Bacteria"/>
</dbReference>
<evidence type="ECO:0000313" key="8">
    <source>
        <dbReference type="Proteomes" id="UP000002572"/>
    </source>
</evidence>
<name>E6W0B3_DESIS</name>
<evidence type="ECO:0000256" key="5">
    <source>
        <dbReference type="ARBA" id="ARBA00022691"/>
    </source>
</evidence>
<keyword evidence="8" id="KW-1185">Reference proteome</keyword>
<dbReference type="InterPro" id="IPR022642">
    <property type="entry name" value="CheR_C"/>
</dbReference>
<dbReference type="PANTHER" id="PTHR24422">
    <property type="entry name" value="CHEMOTAXIS PROTEIN METHYLTRANSFERASE"/>
    <property type="match status" value="1"/>
</dbReference>
<dbReference type="InParanoid" id="E6W0B3"/>
<evidence type="ECO:0000256" key="4">
    <source>
        <dbReference type="ARBA" id="ARBA00022679"/>
    </source>
</evidence>
<dbReference type="InterPro" id="IPR029063">
    <property type="entry name" value="SAM-dependent_MTases_sf"/>
</dbReference>
<dbReference type="SUPFAM" id="SSF47757">
    <property type="entry name" value="Chemotaxis receptor methyltransferase CheR, N-terminal domain"/>
    <property type="match status" value="1"/>
</dbReference>
<evidence type="ECO:0000259" key="6">
    <source>
        <dbReference type="PROSITE" id="PS50123"/>
    </source>
</evidence>
<dbReference type="PIRSF" id="PIRSF000410">
    <property type="entry name" value="CheR"/>
    <property type="match status" value="1"/>
</dbReference>
<dbReference type="STRING" id="653733.Selin_1601"/>
<gene>
    <name evidence="7" type="ordered locus">Selin_1601</name>
</gene>
<proteinExistence type="predicted"/>
<dbReference type="GO" id="GO:0008983">
    <property type="term" value="F:protein-glutamate O-methyltransferase activity"/>
    <property type="evidence" value="ECO:0007669"/>
    <property type="project" value="UniProtKB-EC"/>
</dbReference>
<dbReference type="SMART" id="SM00138">
    <property type="entry name" value="MeTrc"/>
    <property type="match status" value="1"/>
</dbReference>
<dbReference type="InterPro" id="IPR026024">
    <property type="entry name" value="Chemotaxis_MeTrfase_CheR"/>
</dbReference>
<dbReference type="FunCoup" id="E6W0B3">
    <property type="interactions" value="240"/>
</dbReference>
<dbReference type="Gene3D" id="3.40.50.150">
    <property type="entry name" value="Vaccinia Virus protein VP39"/>
    <property type="match status" value="1"/>
</dbReference>
<organism evidence="7 8">
    <name type="scientific">Desulfurispirillum indicum (strain ATCC BAA-1389 / DSM 22839 / S5)</name>
    <dbReference type="NCBI Taxonomy" id="653733"/>
    <lineage>
        <taxon>Bacteria</taxon>
        <taxon>Pseudomonadati</taxon>
        <taxon>Chrysiogenota</taxon>
        <taxon>Chrysiogenia</taxon>
        <taxon>Chrysiogenales</taxon>
        <taxon>Chrysiogenaceae</taxon>
        <taxon>Desulfurispirillum</taxon>
    </lineage>
</organism>
<evidence type="ECO:0000256" key="2">
    <source>
        <dbReference type="ARBA" id="ARBA00012534"/>
    </source>
</evidence>
<dbReference type="Pfam" id="PF01739">
    <property type="entry name" value="CheR"/>
    <property type="match status" value="1"/>
</dbReference>
<protein>
    <recommendedName>
        <fullName evidence="2">protein-glutamate O-methyltransferase</fullName>
        <ecNumber evidence="2">2.1.1.80</ecNumber>
    </recommendedName>
</protein>
<dbReference type="InterPro" id="IPR036804">
    <property type="entry name" value="CheR_N_sf"/>
</dbReference>
<dbReference type="HOGENOM" id="CLU_025854_0_0_0"/>
<feature type="domain" description="CheR-type methyltransferase" evidence="6">
    <location>
        <begin position="1"/>
        <end position="275"/>
    </location>
</feature>
<reference evidence="7 8" key="1">
    <citation type="submission" date="2010-12" db="EMBL/GenBank/DDBJ databases">
        <title>Complete sequence of Desulfurispirillum indicum S5.</title>
        <authorList>
            <consortium name="US DOE Joint Genome Institute"/>
            <person name="Lucas S."/>
            <person name="Copeland A."/>
            <person name="Lapidus A."/>
            <person name="Cheng J.-F."/>
            <person name="Goodwin L."/>
            <person name="Pitluck S."/>
            <person name="Chertkov O."/>
            <person name="Held B."/>
            <person name="Detter J.C."/>
            <person name="Han C."/>
            <person name="Tapia R."/>
            <person name="Land M."/>
            <person name="Hauser L."/>
            <person name="Kyrpides N."/>
            <person name="Ivanova N."/>
            <person name="Mikhailova N."/>
            <person name="Haggblom M."/>
            <person name="Rauschenbach I."/>
            <person name="Bini E."/>
            <person name="Woyke T."/>
        </authorList>
    </citation>
    <scope>NUCLEOTIDE SEQUENCE [LARGE SCALE GENOMIC DNA]</scope>
    <source>
        <strain evidence="8">ATCC BAA-1389 / DSM 22839 / S5</strain>
    </source>
</reference>
<dbReference type="SUPFAM" id="SSF53335">
    <property type="entry name" value="S-adenosyl-L-methionine-dependent methyltransferases"/>
    <property type="match status" value="1"/>
</dbReference>
<keyword evidence="3 7" id="KW-0489">Methyltransferase</keyword>
<dbReference type="Proteomes" id="UP000002572">
    <property type="component" value="Chromosome"/>
</dbReference>
<dbReference type="InterPro" id="IPR022641">
    <property type="entry name" value="CheR_N"/>
</dbReference>
<dbReference type="RefSeq" id="WP_013506211.1">
    <property type="nucleotide sequence ID" value="NC_014836.1"/>
</dbReference>
<dbReference type="Pfam" id="PF03705">
    <property type="entry name" value="CheR_N"/>
    <property type="match status" value="1"/>
</dbReference>
<sequence>MVDEKALTKREFDLLRKFVYTNAGISLSDQKMALVQGRLSKRLRTLGMNSYKQYYDHLVSDDTGDELIHLIDAISTNVTSFFRERGQWEYLKIHIEDIFAKRSNSAFRIWSAGCSSGEEPYSIAMFLLENLPAVSVRQCKILATDISADILRRATSGRYVAKNVEPLPKNYVSKYFDRDRKSESYQIKAFVREMVLFRLFNLVYGNFSLFTNPFDMIFCRNVMIYFDTPTRDKLIAEFARVLPPGGLLFIGHSESLTRNNKLFRMIQPSIYERIG</sequence>
<dbReference type="Gene3D" id="1.10.155.10">
    <property type="entry name" value="Chemotaxis receptor methyltransferase CheR, N-terminal domain"/>
    <property type="match status" value="1"/>
</dbReference>
<evidence type="ECO:0000313" key="7">
    <source>
        <dbReference type="EMBL" id="ADU66331.1"/>
    </source>
</evidence>
<keyword evidence="5" id="KW-0949">S-adenosyl-L-methionine</keyword>
<dbReference type="InterPro" id="IPR000780">
    <property type="entry name" value="CheR_MeTrfase"/>
</dbReference>
<evidence type="ECO:0000256" key="1">
    <source>
        <dbReference type="ARBA" id="ARBA00001541"/>
    </source>
</evidence>
<evidence type="ECO:0000256" key="3">
    <source>
        <dbReference type="ARBA" id="ARBA00022603"/>
    </source>
</evidence>
<comment type="catalytic activity">
    <reaction evidence="1">
        <text>L-glutamyl-[protein] + S-adenosyl-L-methionine = [protein]-L-glutamate 5-O-methyl ester + S-adenosyl-L-homocysteine</text>
        <dbReference type="Rhea" id="RHEA:24452"/>
        <dbReference type="Rhea" id="RHEA-COMP:10208"/>
        <dbReference type="Rhea" id="RHEA-COMP:10311"/>
        <dbReference type="ChEBI" id="CHEBI:29973"/>
        <dbReference type="ChEBI" id="CHEBI:57856"/>
        <dbReference type="ChEBI" id="CHEBI:59789"/>
        <dbReference type="ChEBI" id="CHEBI:82795"/>
        <dbReference type="EC" id="2.1.1.80"/>
    </reaction>
</comment>
<dbReference type="AlphaFoldDB" id="E6W0B3"/>
<dbReference type="KEGG" id="din:Selin_1601"/>
<dbReference type="PANTHER" id="PTHR24422:SF19">
    <property type="entry name" value="CHEMOTAXIS PROTEIN METHYLTRANSFERASE"/>
    <property type="match status" value="1"/>
</dbReference>
<dbReference type="GO" id="GO:0032259">
    <property type="term" value="P:methylation"/>
    <property type="evidence" value="ECO:0007669"/>
    <property type="project" value="UniProtKB-KW"/>
</dbReference>